<evidence type="ECO:0000256" key="1">
    <source>
        <dbReference type="ARBA" id="ARBA00005194"/>
    </source>
</evidence>
<proteinExistence type="inferred from homology"/>
<evidence type="ECO:0000256" key="5">
    <source>
        <dbReference type="ARBA" id="ARBA00022679"/>
    </source>
</evidence>
<comment type="domain">
    <text evidence="14">The last Arg residue of the ACP-binding site is essential for the weak association between ACP/AcpP and FabH.</text>
</comment>
<evidence type="ECO:0000256" key="8">
    <source>
        <dbReference type="ARBA" id="ARBA00023160"/>
    </source>
</evidence>
<evidence type="ECO:0000256" key="3">
    <source>
        <dbReference type="ARBA" id="ARBA00022490"/>
    </source>
</evidence>
<dbReference type="Gene3D" id="3.40.47.10">
    <property type="match status" value="1"/>
</dbReference>
<dbReference type="GO" id="GO:0005737">
    <property type="term" value="C:cytoplasm"/>
    <property type="evidence" value="ECO:0007669"/>
    <property type="project" value="UniProtKB-SubCell"/>
</dbReference>
<keyword evidence="6 14" id="KW-0276">Fatty acid metabolism</keyword>
<keyword evidence="18" id="KW-1185">Reference proteome</keyword>
<dbReference type="NCBIfam" id="NF006829">
    <property type="entry name" value="PRK09352.1"/>
    <property type="match status" value="1"/>
</dbReference>
<evidence type="ECO:0000313" key="18">
    <source>
        <dbReference type="Proteomes" id="UP000650466"/>
    </source>
</evidence>
<feature type="active site" evidence="14">
    <location>
        <position position="255"/>
    </location>
</feature>
<comment type="pathway">
    <text evidence="1 14">Lipid metabolism; fatty acid biosynthesis.</text>
</comment>
<comment type="catalytic activity">
    <reaction evidence="10">
        <text>malonyl-[ACP] + acetyl-CoA + H(+) = 3-oxobutanoyl-[ACP] + CO2 + CoA</text>
        <dbReference type="Rhea" id="RHEA:12080"/>
        <dbReference type="Rhea" id="RHEA-COMP:9623"/>
        <dbReference type="Rhea" id="RHEA-COMP:9625"/>
        <dbReference type="ChEBI" id="CHEBI:15378"/>
        <dbReference type="ChEBI" id="CHEBI:16526"/>
        <dbReference type="ChEBI" id="CHEBI:57287"/>
        <dbReference type="ChEBI" id="CHEBI:57288"/>
        <dbReference type="ChEBI" id="CHEBI:78449"/>
        <dbReference type="ChEBI" id="CHEBI:78450"/>
        <dbReference type="EC" id="2.3.1.180"/>
    </reaction>
    <physiologicalReaction direction="left-to-right" evidence="10">
        <dbReference type="Rhea" id="RHEA:12081"/>
    </physiologicalReaction>
</comment>
<evidence type="ECO:0000256" key="12">
    <source>
        <dbReference type="ARBA" id="ARBA00052467"/>
    </source>
</evidence>
<dbReference type="NCBIfam" id="TIGR00747">
    <property type="entry name" value="fabH"/>
    <property type="match status" value="1"/>
</dbReference>
<evidence type="ECO:0000256" key="11">
    <source>
        <dbReference type="ARBA" id="ARBA00052407"/>
    </source>
</evidence>
<dbReference type="Pfam" id="PF08545">
    <property type="entry name" value="ACP_syn_III"/>
    <property type="match status" value="1"/>
</dbReference>
<evidence type="ECO:0000256" key="9">
    <source>
        <dbReference type="ARBA" id="ARBA00023315"/>
    </source>
</evidence>
<dbReference type="AlphaFoldDB" id="A0A926KSV8"/>
<keyword evidence="9 14" id="KW-0012">Acyltransferase</keyword>
<dbReference type="InterPro" id="IPR013747">
    <property type="entry name" value="ACP_syn_III_C"/>
</dbReference>
<feature type="region of interest" description="ACP-binding" evidence="14">
    <location>
        <begin position="256"/>
        <end position="260"/>
    </location>
</feature>
<dbReference type="InterPro" id="IPR004655">
    <property type="entry name" value="FabH"/>
</dbReference>
<dbReference type="EMBL" id="JACVVD010000005">
    <property type="protein sequence ID" value="MBD0381623.1"/>
    <property type="molecule type" value="Genomic_DNA"/>
</dbReference>
<comment type="catalytic activity">
    <reaction evidence="13">
        <text>3-methylbutanoyl-CoA + malonyl-[ACP] + H(+) = 5-methyl-3-oxohexanoyl-[ACP] + CO2 + CoA</text>
        <dbReference type="Rhea" id="RHEA:42272"/>
        <dbReference type="Rhea" id="RHEA-COMP:9623"/>
        <dbReference type="Rhea" id="RHEA-COMP:9941"/>
        <dbReference type="ChEBI" id="CHEBI:15378"/>
        <dbReference type="ChEBI" id="CHEBI:16526"/>
        <dbReference type="ChEBI" id="CHEBI:57287"/>
        <dbReference type="ChEBI" id="CHEBI:57345"/>
        <dbReference type="ChEBI" id="CHEBI:78449"/>
        <dbReference type="ChEBI" id="CHEBI:78822"/>
        <dbReference type="EC" id="2.3.1.300"/>
    </reaction>
    <physiologicalReaction direction="left-to-right" evidence="13">
        <dbReference type="Rhea" id="RHEA:42273"/>
    </physiologicalReaction>
</comment>
<dbReference type="InterPro" id="IPR013751">
    <property type="entry name" value="ACP_syn_III_N"/>
</dbReference>
<name>A0A926KSV8_9BACL</name>
<comment type="subcellular location">
    <subcellularLocation>
        <location evidence="14">Cytoplasm</location>
    </subcellularLocation>
</comment>
<comment type="catalytic activity">
    <reaction evidence="11">
        <text>(2S)-2-methylbutanoyl-CoA + malonyl-[ACP] + H(+) = (4S)-4-methyl-3-oxohexanoyl-[ACP] + CO2 + CoA</text>
        <dbReference type="Rhea" id="RHEA:42276"/>
        <dbReference type="Rhea" id="RHEA-COMP:9623"/>
        <dbReference type="Rhea" id="RHEA-COMP:17148"/>
        <dbReference type="ChEBI" id="CHEBI:15378"/>
        <dbReference type="ChEBI" id="CHEBI:16526"/>
        <dbReference type="ChEBI" id="CHEBI:57287"/>
        <dbReference type="ChEBI" id="CHEBI:78449"/>
        <dbReference type="ChEBI" id="CHEBI:88166"/>
        <dbReference type="ChEBI" id="CHEBI:167462"/>
        <dbReference type="EC" id="2.3.1.300"/>
    </reaction>
    <physiologicalReaction direction="left-to-right" evidence="11">
        <dbReference type="Rhea" id="RHEA:42277"/>
    </physiologicalReaction>
</comment>
<evidence type="ECO:0000256" key="14">
    <source>
        <dbReference type="HAMAP-Rule" id="MF_01815"/>
    </source>
</evidence>
<dbReference type="GO" id="GO:0006633">
    <property type="term" value="P:fatty acid biosynthetic process"/>
    <property type="evidence" value="ECO:0007669"/>
    <property type="project" value="UniProtKB-UniRule"/>
</dbReference>
<protein>
    <recommendedName>
        <fullName evidence="14">Beta-ketoacyl-[acyl-carrier-protein] synthase III</fullName>
        <shortName evidence="14">Beta-ketoacyl-ACP synthase III</shortName>
        <shortName evidence="14">KAS III</shortName>
        <ecNumber evidence="14">2.3.1.180</ecNumber>
    </recommendedName>
    <alternativeName>
        <fullName evidence="14">3-oxoacyl-[acyl-carrier-protein] synthase 3</fullName>
    </alternativeName>
    <alternativeName>
        <fullName evidence="14">3-oxoacyl-[acyl-carrier-protein] synthase III</fullName>
    </alternativeName>
</protein>
<dbReference type="PANTHER" id="PTHR34069:SF2">
    <property type="entry name" value="BETA-KETOACYL-[ACYL-CARRIER-PROTEIN] SYNTHASE III"/>
    <property type="match status" value="1"/>
</dbReference>
<dbReference type="GO" id="GO:0033818">
    <property type="term" value="F:beta-ketoacyl-acyl-carrier-protein synthase III activity"/>
    <property type="evidence" value="ECO:0007669"/>
    <property type="project" value="UniProtKB-UniRule"/>
</dbReference>
<comment type="catalytic activity">
    <reaction evidence="12">
        <text>2-methylpropanoyl-CoA + malonyl-[ACP] + H(+) = 4-methyl-3-oxopentanoyl-[ACP] + CO2 + CoA</text>
        <dbReference type="Rhea" id="RHEA:42268"/>
        <dbReference type="Rhea" id="RHEA-COMP:9623"/>
        <dbReference type="Rhea" id="RHEA-COMP:9940"/>
        <dbReference type="ChEBI" id="CHEBI:15378"/>
        <dbReference type="ChEBI" id="CHEBI:16526"/>
        <dbReference type="ChEBI" id="CHEBI:57287"/>
        <dbReference type="ChEBI" id="CHEBI:57338"/>
        <dbReference type="ChEBI" id="CHEBI:78449"/>
        <dbReference type="ChEBI" id="CHEBI:78820"/>
        <dbReference type="EC" id="2.3.1.300"/>
    </reaction>
    <physiologicalReaction direction="left-to-right" evidence="12">
        <dbReference type="Rhea" id="RHEA:42269"/>
    </physiologicalReaction>
</comment>
<gene>
    <name evidence="14" type="primary">fabH</name>
    <name evidence="17" type="ORF">ICC18_15985</name>
</gene>
<evidence type="ECO:0000313" key="17">
    <source>
        <dbReference type="EMBL" id="MBD0381623.1"/>
    </source>
</evidence>
<dbReference type="EC" id="2.3.1.180" evidence="14"/>
<evidence type="ECO:0000256" key="13">
    <source>
        <dbReference type="ARBA" id="ARBA00052985"/>
    </source>
</evidence>
<comment type="subunit">
    <text evidence="14">Homodimer.</text>
</comment>
<evidence type="ECO:0000259" key="15">
    <source>
        <dbReference type="Pfam" id="PF08541"/>
    </source>
</evidence>
<evidence type="ECO:0000259" key="16">
    <source>
        <dbReference type="Pfam" id="PF08545"/>
    </source>
</evidence>
<accession>A0A926KSV8</accession>
<dbReference type="CDD" id="cd00830">
    <property type="entry name" value="KAS_III"/>
    <property type="match status" value="1"/>
</dbReference>
<sequence length="329" mass="35512">MNNLSALNARITAIGSYVPDRILTNDELEKMVDTNDEWIVQRTGIRERRIAAEDEYTSHLCIRAVEDMIARYQTSLDDVDLIIVATHTPDLPFPSAACLVQAHFGIPVTGAYDLNATCAGFSYALHTAGALVSAGVHRKVLVIGGDTLSKITDYTDRSTCILFGDGAGSVMVERDDEYPAFLAHHLGSDGTGGKHVYRTGLASHLNGVPLGGEGKLVQNGREVYKFAVTTVPQGIEKLLAKSNMQRSDIDWFIPHSANLRIIESICEKSGIPFEKALYSLVFYGNTSAASIPLALDLGIKEGKVQAGDTLLLYGFGGGLTHAGLMVRWG</sequence>
<dbReference type="GO" id="GO:0004315">
    <property type="term" value="F:3-oxoacyl-[acyl-carrier-protein] synthase activity"/>
    <property type="evidence" value="ECO:0007669"/>
    <property type="project" value="InterPro"/>
</dbReference>
<dbReference type="RefSeq" id="WP_188175432.1">
    <property type="nucleotide sequence ID" value="NZ_JACVVD010000005.1"/>
</dbReference>
<dbReference type="SUPFAM" id="SSF53901">
    <property type="entry name" value="Thiolase-like"/>
    <property type="match status" value="1"/>
</dbReference>
<comment type="function">
    <text evidence="14">Catalyzes the condensation reaction of fatty acid synthesis by the addition to an acyl acceptor of two carbons from malonyl-ACP. Catalyzes the first condensation reaction which initiates fatty acid synthesis and may therefore play a role in governing the total rate of fatty acid production. Possesses both acetoacetyl-ACP synthase and acetyl transacylase activities. Its substrate specificity determines the biosynthesis of branched-chain and/or straight-chain of fatty acids.</text>
</comment>
<keyword evidence="8 14" id="KW-0275">Fatty acid biosynthesis</keyword>
<comment type="caution">
    <text evidence="17">The sequence shown here is derived from an EMBL/GenBank/DDBJ whole genome shotgun (WGS) entry which is preliminary data.</text>
</comment>
<dbReference type="GO" id="GO:0044550">
    <property type="term" value="P:secondary metabolite biosynthetic process"/>
    <property type="evidence" value="ECO:0007669"/>
    <property type="project" value="TreeGrafter"/>
</dbReference>
<organism evidence="17 18">
    <name type="scientific">Paenibacillus sedimenti</name>
    <dbReference type="NCBI Taxonomy" id="2770274"/>
    <lineage>
        <taxon>Bacteria</taxon>
        <taxon>Bacillati</taxon>
        <taxon>Bacillota</taxon>
        <taxon>Bacilli</taxon>
        <taxon>Bacillales</taxon>
        <taxon>Paenibacillaceae</taxon>
        <taxon>Paenibacillus</taxon>
    </lineage>
</organism>
<evidence type="ECO:0000256" key="4">
    <source>
        <dbReference type="ARBA" id="ARBA00022516"/>
    </source>
</evidence>
<dbReference type="PANTHER" id="PTHR34069">
    <property type="entry name" value="3-OXOACYL-[ACYL-CARRIER-PROTEIN] SYNTHASE 3"/>
    <property type="match status" value="1"/>
</dbReference>
<evidence type="ECO:0000256" key="2">
    <source>
        <dbReference type="ARBA" id="ARBA00008642"/>
    </source>
</evidence>
<reference evidence="17" key="1">
    <citation type="submission" date="2020-09" db="EMBL/GenBank/DDBJ databases">
        <title>Draft Genome Sequence of Paenibacillus sp. WST5.</title>
        <authorList>
            <person name="Bao Z."/>
        </authorList>
    </citation>
    <scope>NUCLEOTIDE SEQUENCE</scope>
    <source>
        <strain evidence="17">WST5</strain>
    </source>
</reference>
<evidence type="ECO:0000256" key="10">
    <source>
        <dbReference type="ARBA" id="ARBA00051096"/>
    </source>
</evidence>
<feature type="domain" description="Beta-ketoacyl-[acyl-carrier-protein] synthase III N-terminal" evidence="16">
    <location>
        <begin position="112"/>
        <end position="190"/>
    </location>
</feature>
<dbReference type="FunFam" id="3.40.47.10:FF:000004">
    <property type="entry name" value="3-oxoacyl-[acyl-carrier-protein] synthase 3"/>
    <property type="match status" value="1"/>
</dbReference>
<keyword evidence="4 14" id="KW-0444">Lipid biosynthesis</keyword>
<feature type="domain" description="Beta-ketoacyl-[acyl-carrier-protein] synthase III C-terminal" evidence="15">
    <location>
        <begin position="239"/>
        <end position="328"/>
    </location>
</feature>
<keyword evidence="14" id="KW-0511">Multifunctional enzyme</keyword>
<dbReference type="InterPro" id="IPR016039">
    <property type="entry name" value="Thiolase-like"/>
</dbReference>
<dbReference type="Pfam" id="PF08541">
    <property type="entry name" value="ACP_syn_III_C"/>
    <property type="match status" value="1"/>
</dbReference>
<evidence type="ECO:0000256" key="7">
    <source>
        <dbReference type="ARBA" id="ARBA00023098"/>
    </source>
</evidence>
<evidence type="ECO:0000256" key="6">
    <source>
        <dbReference type="ARBA" id="ARBA00022832"/>
    </source>
</evidence>
<keyword evidence="5 14" id="KW-0808">Transferase</keyword>
<feature type="active site" evidence="14">
    <location>
        <position position="118"/>
    </location>
</feature>
<dbReference type="HAMAP" id="MF_01815">
    <property type="entry name" value="FabH"/>
    <property type="match status" value="1"/>
</dbReference>
<dbReference type="Proteomes" id="UP000650466">
    <property type="component" value="Unassembled WGS sequence"/>
</dbReference>
<comment type="similarity">
    <text evidence="2 14">Belongs to the thiolase-like superfamily. FabH family.</text>
</comment>
<feature type="active site" evidence="14">
    <location>
        <position position="285"/>
    </location>
</feature>
<keyword evidence="7 14" id="KW-0443">Lipid metabolism</keyword>
<keyword evidence="3 14" id="KW-0963">Cytoplasm</keyword>